<evidence type="ECO:0000313" key="2">
    <source>
        <dbReference type="Proteomes" id="UP000529637"/>
    </source>
</evidence>
<keyword evidence="1" id="KW-0489">Methyltransferase</keyword>
<dbReference type="GO" id="GO:0032259">
    <property type="term" value="P:methylation"/>
    <property type="evidence" value="ECO:0007669"/>
    <property type="project" value="UniProtKB-KW"/>
</dbReference>
<name>A0A7Y6TVL2_9BURK</name>
<dbReference type="GO" id="GO:0008168">
    <property type="term" value="F:methyltransferase activity"/>
    <property type="evidence" value="ECO:0007669"/>
    <property type="project" value="UniProtKB-KW"/>
</dbReference>
<keyword evidence="1" id="KW-0808">Transferase</keyword>
<gene>
    <name evidence="1" type="ORF">HQN59_05245</name>
</gene>
<dbReference type="NCBIfam" id="TIGR01444">
    <property type="entry name" value="fkbM_fam"/>
    <property type="match status" value="1"/>
</dbReference>
<dbReference type="EMBL" id="JABWMJ010000002">
    <property type="protein sequence ID" value="NUZ05165.1"/>
    <property type="molecule type" value="Genomic_DNA"/>
</dbReference>
<proteinExistence type="predicted"/>
<accession>A0A7Y6TVL2</accession>
<keyword evidence="2" id="KW-1185">Reference proteome</keyword>
<comment type="caution">
    <text evidence="1">The sequence shown here is derived from an EMBL/GenBank/DDBJ whole genome shotgun (WGS) entry which is preliminary data.</text>
</comment>
<dbReference type="SUPFAM" id="SSF53335">
    <property type="entry name" value="S-adenosyl-L-methionine-dependent methyltransferases"/>
    <property type="match status" value="1"/>
</dbReference>
<dbReference type="AlphaFoldDB" id="A0A7Y6TVL2"/>
<reference evidence="1 2" key="1">
    <citation type="submission" date="2020-06" db="EMBL/GenBank/DDBJ databases">
        <title>Schlegella sp. ID0723 isolated from air conditioner.</title>
        <authorList>
            <person name="Kim D.Y."/>
            <person name="Kim D.-U."/>
        </authorList>
    </citation>
    <scope>NUCLEOTIDE SEQUENCE [LARGE SCALE GENOMIC DNA]</scope>
    <source>
        <strain evidence="1 2">ID0723</strain>
    </source>
</reference>
<dbReference type="Proteomes" id="UP000529637">
    <property type="component" value="Unassembled WGS sequence"/>
</dbReference>
<protein>
    <submittedName>
        <fullName evidence="1">FkbM family methyltransferase</fullName>
    </submittedName>
</protein>
<sequence length="287" mass="31419">MIVSRLLRTARDGTLPDAMRWRWNRLHASADSLAQLARGTLIELNGNRVEIDGCRFSLDSPCISRQAKGGFTAQSYEAAERRAIATFLDPALPVVEFGAAVGVVSCIVNRRLAEPTRHVVVEANPQLVPLLETNRGLNGCSFEILHRMVGYGTAEAVFFANSNDFLASTAVSVNDSPIWRDIRLQTVSLGEIVARRGFEVLTLVCDIEGGEADVIEREADLLSERVAWLLMELHPWSLGRDRANGLLARLAELGFDWRAGPRQCDGQAAITTVLSNRRLVDPTAAAA</sequence>
<organism evidence="1 2">
    <name type="scientific">Piscinibacter koreensis</name>
    <dbReference type="NCBI Taxonomy" id="2742824"/>
    <lineage>
        <taxon>Bacteria</taxon>
        <taxon>Pseudomonadati</taxon>
        <taxon>Pseudomonadota</taxon>
        <taxon>Betaproteobacteria</taxon>
        <taxon>Burkholderiales</taxon>
        <taxon>Sphaerotilaceae</taxon>
        <taxon>Piscinibacter</taxon>
    </lineage>
</organism>
<dbReference type="InterPro" id="IPR029063">
    <property type="entry name" value="SAM-dependent_MTases_sf"/>
</dbReference>
<dbReference type="RefSeq" id="WP_176066805.1">
    <property type="nucleotide sequence ID" value="NZ_JABWMJ010000002.1"/>
</dbReference>
<dbReference type="Gene3D" id="3.40.50.150">
    <property type="entry name" value="Vaccinia Virus protein VP39"/>
    <property type="match status" value="1"/>
</dbReference>
<dbReference type="InterPro" id="IPR006342">
    <property type="entry name" value="FkbM_mtfrase"/>
</dbReference>
<evidence type="ECO:0000313" key="1">
    <source>
        <dbReference type="EMBL" id="NUZ05165.1"/>
    </source>
</evidence>